<dbReference type="RefSeq" id="WP_105998195.1">
    <property type="nucleotide sequence ID" value="NZ_CM009578.1"/>
</dbReference>
<keyword evidence="3" id="KW-0732">Signal</keyword>
<proteinExistence type="predicted"/>
<evidence type="ECO:0000259" key="4">
    <source>
        <dbReference type="Pfam" id="PF13473"/>
    </source>
</evidence>
<dbReference type="PANTHER" id="PTHR38439">
    <property type="entry name" value="AURACYANIN-B"/>
    <property type="match status" value="1"/>
</dbReference>
<name>A0A2S8B6H3_9SPHN</name>
<evidence type="ECO:0000256" key="2">
    <source>
        <dbReference type="ARBA" id="ARBA00023008"/>
    </source>
</evidence>
<dbReference type="EMBL" id="PHFW01000002">
    <property type="protein sequence ID" value="PQM27933.1"/>
    <property type="molecule type" value="Genomic_DNA"/>
</dbReference>
<dbReference type="OrthoDB" id="7408985at2"/>
<keyword evidence="1" id="KW-0479">Metal-binding</keyword>
<evidence type="ECO:0000313" key="5">
    <source>
        <dbReference type="EMBL" id="PQM27933.1"/>
    </source>
</evidence>
<feature type="signal peptide" evidence="3">
    <location>
        <begin position="1"/>
        <end position="19"/>
    </location>
</feature>
<sequence>MRVIPLALAALALSVPVTAAEAPARVTVTLANFSFTPADLHLHAGQPVTIHFVNDGSGGHDFTAAEFFAAATMDAANRARVDGAKGRVSLGKGESRDVTLTPRAGTYKVHCSHFMHSTMGMTGKLVVD</sequence>
<organism evidence="5 6">
    <name type="scientific">Sphingopyxis lindanitolerans</name>
    <dbReference type="NCBI Taxonomy" id="2054227"/>
    <lineage>
        <taxon>Bacteria</taxon>
        <taxon>Pseudomonadati</taxon>
        <taxon>Pseudomonadota</taxon>
        <taxon>Alphaproteobacteria</taxon>
        <taxon>Sphingomonadales</taxon>
        <taxon>Sphingomonadaceae</taxon>
        <taxon>Sphingopyxis</taxon>
    </lineage>
</organism>
<dbReference type="Proteomes" id="UP000238954">
    <property type="component" value="Chromosome"/>
</dbReference>
<feature type="domain" description="EfeO-type cupredoxin-like" evidence="4">
    <location>
        <begin position="7"/>
        <end position="127"/>
    </location>
</feature>
<dbReference type="InterPro" id="IPR008972">
    <property type="entry name" value="Cupredoxin"/>
</dbReference>
<protein>
    <submittedName>
        <fullName evidence="5">Copper-binding protein</fullName>
    </submittedName>
</protein>
<keyword evidence="2" id="KW-0186">Copper</keyword>
<dbReference type="InterPro" id="IPR050845">
    <property type="entry name" value="Cu-binding_ET"/>
</dbReference>
<dbReference type="AlphaFoldDB" id="A0A2S8B6H3"/>
<dbReference type="GO" id="GO:0046872">
    <property type="term" value="F:metal ion binding"/>
    <property type="evidence" value="ECO:0007669"/>
    <property type="project" value="UniProtKB-KW"/>
</dbReference>
<evidence type="ECO:0000256" key="1">
    <source>
        <dbReference type="ARBA" id="ARBA00022723"/>
    </source>
</evidence>
<gene>
    <name evidence="5" type="ORF">CVO77_05195</name>
</gene>
<evidence type="ECO:0000313" key="6">
    <source>
        <dbReference type="Proteomes" id="UP000238954"/>
    </source>
</evidence>
<feature type="chain" id="PRO_5015604778" evidence="3">
    <location>
        <begin position="20"/>
        <end position="128"/>
    </location>
</feature>
<keyword evidence="6" id="KW-1185">Reference proteome</keyword>
<dbReference type="InterPro" id="IPR028096">
    <property type="entry name" value="EfeO_Cupredoxin"/>
</dbReference>
<evidence type="ECO:0000256" key="3">
    <source>
        <dbReference type="SAM" id="SignalP"/>
    </source>
</evidence>
<comment type="caution">
    <text evidence="5">The sequence shown here is derived from an EMBL/GenBank/DDBJ whole genome shotgun (WGS) entry which is preliminary data.</text>
</comment>
<reference evidence="6" key="1">
    <citation type="submission" date="2017-11" db="EMBL/GenBank/DDBJ databases">
        <title>The complete genome sequence of Sphingopyxis pomeranensis sp. nov. strain WS5A3p.</title>
        <authorList>
            <person name="Kaminski M.A."/>
        </authorList>
    </citation>
    <scope>NUCLEOTIDE SEQUENCE [LARGE SCALE GENOMIC DNA]</scope>
    <source>
        <strain evidence="6">WS5A3p</strain>
    </source>
</reference>
<accession>A0A2S8B6H3</accession>
<dbReference type="PANTHER" id="PTHR38439:SF3">
    <property type="entry name" value="COPPER-RESISTANT CUPROPROTEIN COPI"/>
    <property type="match status" value="1"/>
</dbReference>
<dbReference type="SUPFAM" id="SSF49503">
    <property type="entry name" value="Cupredoxins"/>
    <property type="match status" value="1"/>
</dbReference>
<dbReference type="CDD" id="cd00920">
    <property type="entry name" value="Cupredoxin"/>
    <property type="match status" value="1"/>
</dbReference>
<dbReference type="Pfam" id="PF13473">
    <property type="entry name" value="Cupredoxin_1"/>
    <property type="match status" value="1"/>
</dbReference>
<dbReference type="Gene3D" id="2.60.40.420">
    <property type="entry name" value="Cupredoxins - blue copper proteins"/>
    <property type="match status" value="1"/>
</dbReference>